<reference evidence="7" key="1">
    <citation type="journal article" date="2014" name="Int. J. Syst. Evol. Microbiol.">
        <title>Complete genome sequence of Corynebacterium casei LMG S-19264T (=DSM 44701T), isolated from a smear-ripened cheese.</title>
        <authorList>
            <consortium name="US DOE Joint Genome Institute (JGI-PGF)"/>
            <person name="Walter F."/>
            <person name="Albersmeier A."/>
            <person name="Kalinowski J."/>
            <person name="Ruckert C."/>
        </authorList>
    </citation>
    <scope>NUCLEOTIDE SEQUENCE</scope>
    <source>
        <strain evidence="7">KCTC 12711</strain>
    </source>
</reference>
<protein>
    <submittedName>
        <fullName evidence="7">Membrane protein</fullName>
    </submittedName>
</protein>
<evidence type="ECO:0000256" key="2">
    <source>
        <dbReference type="ARBA" id="ARBA00022692"/>
    </source>
</evidence>
<proteinExistence type="predicted"/>
<evidence type="ECO:0000256" key="3">
    <source>
        <dbReference type="ARBA" id="ARBA00022989"/>
    </source>
</evidence>
<comment type="caution">
    <text evidence="7">The sequence shown here is derived from an EMBL/GenBank/DDBJ whole genome shotgun (WGS) entry which is preliminary data.</text>
</comment>
<comment type="subcellular location">
    <subcellularLocation>
        <location evidence="1">Membrane</location>
        <topology evidence="1">Multi-pass membrane protein</topology>
    </subcellularLocation>
</comment>
<evidence type="ECO:0000256" key="1">
    <source>
        <dbReference type="ARBA" id="ARBA00004141"/>
    </source>
</evidence>
<dbReference type="InterPro" id="IPR052165">
    <property type="entry name" value="Membrane_assoc_protease"/>
</dbReference>
<dbReference type="Pfam" id="PF01957">
    <property type="entry name" value="NfeD"/>
    <property type="match status" value="1"/>
</dbReference>
<dbReference type="Gene3D" id="2.40.50.140">
    <property type="entry name" value="Nucleic acid-binding proteins"/>
    <property type="match status" value="1"/>
</dbReference>
<dbReference type="InterPro" id="IPR012340">
    <property type="entry name" value="NA-bd_OB-fold"/>
</dbReference>
<evidence type="ECO:0000313" key="7">
    <source>
        <dbReference type="EMBL" id="GHA08746.1"/>
    </source>
</evidence>
<evidence type="ECO:0000259" key="6">
    <source>
        <dbReference type="Pfam" id="PF01957"/>
    </source>
</evidence>
<organism evidence="7 8">
    <name type="scientific">Arenicella chitinivorans</name>
    <dbReference type="NCBI Taxonomy" id="1329800"/>
    <lineage>
        <taxon>Bacteria</taxon>
        <taxon>Pseudomonadati</taxon>
        <taxon>Pseudomonadota</taxon>
        <taxon>Gammaproteobacteria</taxon>
        <taxon>Arenicellales</taxon>
        <taxon>Arenicellaceae</taxon>
        <taxon>Arenicella</taxon>
    </lineage>
</organism>
<sequence>MIDFFYNPTYWHWLILGFICFGLELFAPGAFFLWLGFAAIASAALSLLMPDLNWAIQYFIFGVFSVASLVMWKQLSNKSESEETDQPYLNQRSKAFQGRVVVLSEPIVNGFGKVIINDSHWKVTGPDAAVGSKVRVTTVDGSLLHVVPE</sequence>
<dbReference type="GO" id="GO:0005886">
    <property type="term" value="C:plasma membrane"/>
    <property type="evidence" value="ECO:0007669"/>
    <property type="project" value="TreeGrafter"/>
</dbReference>
<dbReference type="Proteomes" id="UP000614811">
    <property type="component" value="Unassembled WGS sequence"/>
</dbReference>
<dbReference type="InterPro" id="IPR002810">
    <property type="entry name" value="NfeD-like_C"/>
</dbReference>
<feature type="transmembrane region" description="Helical" evidence="5">
    <location>
        <begin position="12"/>
        <end position="35"/>
    </location>
</feature>
<evidence type="ECO:0000256" key="5">
    <source>
        <dbReference type="SAM" id="Phobius"/>
    </source>
</evidence>
<accession>A0A918RTG2</accession>
<dbReference type="AlphaFoldDB" id="A0A918RTG2"/>
<evidence type="ECO:0000256" key="4">
    <source>
        <dbReference type="ARBA" id="ARBA00023136"/>
    </source>
</evidence>
<keyword evidence="8" id="KW-1185">Reference proteome</keyword>
<reference evidence="7" key="2">
    <citation type="submission" date="2020-09" db="EMBL/GenBank/DDBJ databases">
        <authorList>
            <person name="Sun Q."/>
            <person name="Kim S."/>
        </authorList>
    </citation>
    <scope>NUCLEOTIDE SEQUENCE</scope>
    <source>
        <strain evidence="7">KCTC 12711</strain>
    </source>
</reference>
<gene>
    <name evidence="7" type="ORF">GCM10008090_18270</name>
</gene>
<keyword evidence="3 5" id="KW-1133">Transmembrane helix</keyword>
<dbReference type="PANTHER" id="PTHR33507:SF3">
    <property type="entry name" value="INNER MEMBRANE PROTEIN YBBJ"/>
    <property type="match status" value="1"/>
</dbReference>
<dbReference type="EMBL" id="BMXA01000002">
    <property type="protein sequence ID" value="GHA08746.1"/>
    <property type="molecule type" value="Genomic_DNA"/>
</dbReference>
<dbReference type="PANTHER" id="PTHR33507">
    <property type="entry name" value="INNER MEMBRANE PROTEIN YBBJ"/>
    <property type="match status" value="1"/>
</dbReference>
<keyword evidence="2 5" id="KW-0812">Transmembrane</keyword>
<feature type="transmembrane region" description="Helical" evidence="5">
    <location>
        <begin position="55"/>
        <end position="72"/>
    </location>
</feature>
<name>A0A918RTG2_9GAMM</name>
<feature type="domain" description="NfeD-like C-terminal" evidence="6">
    <location>
        <begin position="98"/>
        <end position="148"/>
    </location>
</feature>
<keyword evidence="4 5" id="KW-0472">Membrane</keyword>
<evidence type="ECO:0000313" key="8">
    <source>
        <dbReference type="Proteomes" id="UP000614811"/>
    </source>
</evidence>
<dbReference type="RefSeq" id="WP_189400039.1">
    <property type="nucleotide sequence ID" value="NZ_BMXA01000002.1"/>
</dbReference>